<evidence type="ECO:0000313" key="1">
    <source>
        <dbReference type="EMBL" id="KZS40492.1"/>
    </source>
</evidence>
<dbReference type="Proteomes" id="UP000076715">
    <property type="component" value="Unassembled WGS sequence"/>
</dbReference>
<sequence length="59" mass="6470">MKKKNLTKLALNKSMISKFQLQQVKGGYYVVGSQLGGCQTREGCNSLPDFGDAIKDCDN</sequence>
<evidence type="ECO:0000313" key="2">
    <source>
        <dbReference type="Proteomes" id="UP000076715"/>
    </source>
</evidence>
<proteinExistence type="predicted"/>
<reference evidence="1 2" key="1">
    <citation type="submission" date="2016-01" db="EMBL/GenBank/DDBJ databases">
        <title>The draft genome sequence of Aquimarina sp. RZW4-3-2.</title>
        <authorList>
            <person name="Wang Y."/>
        </authorList>
    </citation>
    <scope>NUCLEOTIDE SEQUENCE [LARGE SCALE GENOMIC DNA]</scope>
    <source>
        <strain evidence="1 2">RZW4-3-2</strain>
    </source>
</reference>
<comment type="caution">
    <text evidence="1">The sequence shown here is derived from an EMBL/GenBank/DDBJ whole genome shotgun (WGS) entry which is preliminary data.</text>
</comment>
<dbReference type="OrthoDB" id="3247493at2"/>
<dbReference type="RefSeq" id="WP_066314065.1">
    <property type="nucleotide sequence ID" value="NZ_LQRT01000013.1"/>
</dbReference>
<name>A0A163AEU5_9FLAO</name>
<dbReference type="EMBL" id="LQRT01000013">
    <property type="protein sequence ID" value="KZS40492.1"/>
    <property type="molecule type" value="Genomic_DNA"/>
</dbReference>
<protein>
    <submittedName>
        <fullName evidence="1">Uncharacterized protein</fullName>
    </submittedName>
</protein>
<accession>A0A163AEU5</accession>
<organism evidence="1 2">
    <name type="scientific">Aquimarina aggregata</name>
    <dbReference type="NCBI Taxonomy" id="1642818"/>
    <lineage>
        <taxon>Bacteria</taxon>
        <taxon>Pseudomonadati</taxon>
        <taxon>Bacteroidota</taxon>
        <taxon>Flavobacteriia</taxon>
        <taxon>Flavobacteriales</taxon>
        <taxon>Flavobacteriaceae</taxon>
        <taxon>Aquimarina</taxon>
    </lineage>
</organism>
<keyword evidence="2" id="KW-1185">Reference proteome</keyword>
<dbReference type="AlphaFoldDB" id="A0A163AEU5"/>
<gene>
    <name evidence="1" type="ORF">AWE51_05945</name>
</gene>